<evidence type="ECO:0000313" key="1">
    <source>
        <dbReference type="EMBL" id="AJI53383.1"/>
    </source>
</evidence>
<protein>
    <submittedName>
        <fullName evidence="1">Putative outer membrane protein</fullName>
    </submittedName>
</protein>
<proteinExistence type="predicted"/>
<dbReference type="EMBL" id="CP009440">
    <property type="protein sequence ID" value="AJI53383.1"/>
    <property type="molecule type" value="Genomic_DNA"/>
</dbReference>
<dbReference type="Proteomes" id="UP000031830">
    <property type="component" value="Chromosome"/>
</dbReference>
<evidence type="ECO:0000313" key="2">
    <source>
        <dbReference type="Proteomes" id="UP000031830"/>
    </source>
</evidence>
<name>A0A0B6D6W3_9GAMM</name>
<dbReference type="OrthoDB" id="5604297at2"/>
<organism evidence="1 2">
    <name type="scientific">Francisella philomiragia</name>
    <dbReference type="NCBI Taxonomy" id="28110"/>
    <lineage>
        <taxon>Bacteria</taxon>
        <taxon>Pseudomonadati</taxon>
        <taxon>Pseudomonadota</taxon>
        <taxon>Gammaproteobacteria</taxon>
        <taxon>Thiotrichales</taxon>
        <taxon>Francisellaceae</taxon>
        <taxon>Francisella</taxon>
    </lineage>
</organism>
<dbReference type="STRING" id="28110.KU46_89"/>
<reference evidence="1 2" key="1">
    <citation type="journal article" date="2015" name="Genome Announc.">
        <title>Genome sequencing of 18 francisella strains to aid in assay development and testing.</title>
        <authorList>
            <person name="Johnson S.L."/>
            <person name="Daligault H.E."/>
            <person name="Davenport K.W."/>
            <person name="Coyne S.R."/>
            <person name="Frey K.G."/>
            <person name="Koroleva G.I."/>
            <person name="Broomall S.M."/>
            <person name="Bishop-Lilly K.A."/>
            <person name="Bruce D.C."/>
            <person name="Chertkov O."/>
            <person name="Freitas T."/>
            <person name="Jaissle J."/>
            <person name="Ladner J.T."/>
            <person name="Rosenzweig C.N."/>
            <person name="Gibbons H.S."/>
            <person name="Palacios G.F."/>
            <person name="Redden C.L."/>
            <person name="Xu Y."/>
            <person name="Minogue T.D."/>
            <person name="Chain P.S."/>
        </authorList>
    </citation>
    <scope>NUCLEOTIDE SEQUENCE [LARGE SCALE GENOMIC DNA]</scope>
    <source>
        <strain evidence="1 2">GA01-2794</strain>
    </source>
</reference>
<accession>A0A0B6D6W3</accession>
<dbReference type="KEGG" id="fpz:LA55_1687"/>
<sequence length="178" mass="20255">MKKILATVFGLIIVSGVYAESYQMYAKPDEKSKKIMIIDDQNHQYKAIFSKGEWIEIVDQKDGTVGWVKQKSLKNDTQASNDDPIEKMMADFQKQQQMLDEHFNKMIANIDQNIAQMQTQSKTSKVTKKPDVYKEFSSITINSDGKTAKIVKKTEDSNGKVETVEKKVPADQLNTIKV</sequence>
<dbReference type="RefSeq" id="WP_044526748.1">
    <property type="nucleotide sequence ID" value="NZ_CP009440.1"/>
</dbReference>
<dbReference type="AlphaFoldDB" id="A0A0B6D6W3"/>
<gene>
    <name evidence="1" type="ORF">LA55_1687</name>
</gene>